<reference evidence="1" key="1">
    <citation type="journal article" date="2020" name="Stud. Mycol.">
        <title>101 Dothideomycetes genomes: a test case for predicting lifestyles and emergence of pathogens.</title>
        <authorList>
            <person name="Haridas S."/>
            <person name="Albert R."/>
            <person name="Binder M."/>
            <person name="Bloem J."/>
            <person name="Labutti K."/>
            <person name="Salamov A."/>
            <person name="Andreopoulos B."/>
            <person name="Baker S."/>
            <person name="Barry K."/>
            <person name="Bills G."/>
            <person name="Bluhm B."/>
            <person name="Cannon C."/>
            <person name="Castanera R."/>
            <person name="Culley D."/>
            <person name="Daum C."/>
            <person name="Ezra D."/>
            <person name="Gonzalez J."/>
            <person name="Henrissat B."/>
            <person name="Kuo A."/>
            <person name="Liang C."/>
            <person name="Lipzen A."/>
            <person name="Lutzoni F."/>
            <person name="Magnuson J."/>
            <person name="Mondo S."/>
            <person name="Nolan M."/>
            <person name="Ohm R."/>
            <person name="Pangilinan J."/>
            <person name="Park H.-J."/>
            <person name="Ramirez L."/>
            <person name="Alfaro M."/>
            <person name="Sun H."/>
            <person name="Tritt A."/>
            <person name="Yoshinaga Y."/>
            <person name="Zwiers L.-H."/>
            <person name="Turgeon B."/>
            <person name="Goodwin S."/>
            <person name="Spatafora J."/>
            <person name="Crous P."/>
            <person name="Grigoriev I."/>
        </authorList>
    </citation>
    <scope>NUCLEOTIDE SEQUENCE</scope>
    <source>
        <strain evidence="1">CBS 379.55</strain>
    </source>
</reference>
<gene>
    <name evidence="1" type="ORF">EI97DRAFT_39974</name>
</gene>
<dbReference type="EMBL" id="ML986493">
    <property type="protein sequence ID" value="KAF2276443.1"/>
    <property type="molecule type" value="Genomic_DNA"/>
</dbReference>
<protein>
    <submittedName>
        <fullName evidence="1">Uncharacterized protein</fullName>
    </submittedName>
</protein>
<evidence type="ECO:0000313" key="1">
    <source>
        <dbReference type="EMBL" id="KAF2276443.1"/>
    </source>
</evidence>
<dbReference type="AlphaFoldDB" id="A0A6A6JJZ5"/>
<dbReference type="GeneID" id="54549599"/>
<dbReference type="Proteomes" id="UP000800097">
    <property type="component" value="Unassembled WGS sequence"/>
</dbReference>
<sequence>MKRSLTGRHAYTFTNTLFLQKAKKQLLRQVIPAAQGFPNTDKAQQPVLKRLVFSRVPACRIPSAFRQNPWTWPWQKKRRQG</sequence>
<organism evidence="1 2">
    <name type="scientific">Westerdykella ornata</name>
    <dbReference type="NCBI Taxonomy" id="318751"/>
    <lineage>
        <taxon>Eukaryota</taxon>
        <taxon>Fungi</taxon>
        <taxon>Dikarya</taxon>
        <taxon>Ascomycota</taxon>
        <taxon>Pezizomycotina</taxon>
        <taxon>Dothideomycetes</taxon>
        <taxon>Pleosporomycetidae</taxon>
        <taxon>Pleosporales</taxon>
        <taxon>Sporormiaceae</taxon>
        <taxon>Westerdykella</taxon>
    </lineage>
</organism>
<name>A0A6A6JJZ5_WESOR</name>
<evidence type="ECO:0000313" key="2">
    <source>
        <dbReference type="Proteomes" id="UP000800097"/>
    </source>
</evidence>
<dbReference type="RefSeq" id="XP_033653982.1">
    <property type="nucleotide sequence ID" value="XM_033796424.1"/>
</dbReference>
<proteinExistence type="predicted"/>
<accession>A0A6A6JJZ5</accession>
<keyword evidence="2" id="KW-1185">Reference proteome</keyword>